<proteinExistence type="predicted"/>
<gene>
    <name evidence="2" type="ORF">KFL_017430010</name>
</gene>
<keyword evidence="3" id="KW-1185">Reference proteome</keyword>
<feature type="compositionally biased region" description="Polar residues" evidence="1">
    <location>
        <begin position="12"/>
        <end position="29"/>
    </location>
</feature>
<dbReference type="EMBL" id="DF238692">
    <property type="protein sequence ID" value="GAQ93639.1"/>
    <property type="molecule type" value="Genomic_DNA"/>
</dbReference>
<organism evidence="2 3">
    <name type="scientific">Klebsormidium nitens</name>
    <name type="common">Green alga</name>
    <name type="synonym">Ulothrix nitens</name>
    <dbReference type="NCBI Taxonomy" id="105231"/>
    <lineage>
        <taxon>Eukaryota</taxon>
        <taxon>Viridiplantae</taxon>
        <taxon>Streptophyta</taxon>
        <taxon>Klebsormidiophyceae</taxon>
        <taxon>Klebsormidiales</taxon>
        <taxon>Klebsormidiaceae</taxon>
        <taxon>Klebsormidium</taxon>
    </lineage>
</organism>
<evidence type="ECO:0000313" key="2">
    <source>
        <dbReference type="EMBL" id="GAQ93639.1"/>
    </source>
</evidence>
<dbReference type="Proteomes" id="UP000054558">
    <property type="component" value="Unassembled WGS sequence"/>
</dbReference>
<evidence type="ECO:0000313" key="3">
    <source>
        <dbReference type="Proteomes" id="UP000054558"/>
    </source>
</evidence>
<name>A0A1Y1IVI3_KLENI</name>
<reference evidence="2 3" key="1">
    <citation type="journal article" date="2014" name="Nat. Commun.">
        <title>Klebsormidium flaccidum genome reveals primary factors for plant terrestrial adaptation.</title>
        <authorList>
            <person name="Hori K."/>
            <person name="Maruyama F."/>
            <person name="Fujisawa T."/>
            <person name="Togashi T."/>
            <person name="Yamamoto N."/>
            <person name="Seo M."/>
            <person name="Sato S."/>
            <person name="Yamada T."/>
            <person name="Mori H."/>
            <person name="Tajima N."/>
            <person name="Moriyama T."/>
            <person name="Ikeuchi M."/>
            <person name="Watanabe M."/>
            <person name="Wada H."/>
            <person name="Kobayashi K."/>
            <person name="Saito M."/>
            <person name="Masuda T."/>
            <person name="Sasaki-Sekimoto Y."/>
            <person name="Mashiguchi K."/>
            <person name="Awai K."/>
            <person name="Shimojima M."/>
            <person name="Masuda S."/>
            <person name="Iwai M."/>
            <person name="Nobusawa T."/>
            <person name="Narise T."/>
            <person name="Kondo S."/>
            <person name="Saito H."/>
            <person name="Sato R."/>
            <person name="Murakawa M."/>
            <person name="Ihara Y."/>
            <person name="Oshima-Yamada Y."/>
            <person name="Ohtaka K."/>
            <person name="Satoh M."/>
            <person name="Sonobe K."/>
            <person name="Ishii M."/>
            <person name="Ohtani R."/>
            <person name="Kanamori-Sato M."/>
            <person name="Honoki R."/>
            <person name="Miyazaki D."/>
            <person name="Mochizuki H."/>
            <person name="Umetsu J."/>
            <person name="Higashi K."/>
            <person name="Shibata D."/>
            <person name="Kamiya Y."/>
            <person name="Sato N."/>
            <person name="Nakamura Y."/>
            <person name="Tabata S."/>
            <person name="Ida S."/>
            <person name="Kurokawa K."/>
            <person name="Ohta H."/>
        </authorList>
    </citation>
    <scope>NUCLEOTIDE SEQUENCE [LARGE SCALE GENOMIC DNA]</scope>
    <source>
        <strain evidence="2 3">NIES-2285</strain>
    </source>
</reference>
<protein>
    <submittedName>
        <fullName evidence="2">Uncharacterized protein</fullName>
    </submittedName>
</protein>
<feature type="region of interest" description="Disordered" evidence="1">
    <location>
        <begin position="1"/>
        <end position="67"/>
    </location>
</feature>
<dbReference type="AlphaFoldDB" id="A0A1Y1IVI3"/>
<evidence type="ECO:0000256" key="1">
    <source>
        <dbReference type="SAM" id="MobiDB-lite"/>
    </source>
</evidence>
<sequence>MEESTDVRGAATGTSTLESAATGKSTVESAETDESTVVYHPGDEEYVNWGMIKPPGEPPDDEDQREAVHEMLKWKRVTDDDATAKS</sequence>
<accession>A0A1Y1IVI3</accession>